<dbReference type="EMBL" id="CP073346">
    <property type="protein sequence ID" value="UTW08346.1"/>
    <property type="molecule type" value="Genomic_DNA"/>
</dbReference>
<sequence length="265" mass="30426">MRCSLRVRYGVLLVALTLLLVQPLFAEQRVGVGAYHFPPYAVKPESASPGGLLPELLAALNQLQGDYRFELVATSVTRRYRDLESGRFDLIMFESPSWGWQGIEHSALDLKIEDAEVYVARNEAGRDQRYFDQLKGKRMALYSGYHYGFADFNADKQFLAEHYDAVLTYSHDSNLIMLLRGRADIAVITRSYLQLYRDRHPERSSALLVSERVDQTYQHHALFRPHAPLGPDQFERLLQTLNKQDQLSPLLRRYHLVGALQAQVD</sequence>
<dbReference type="Gene3D" id="3.40.190.10">
    <property type="entry name" value="Periplasmic binding protein-like II"/>
    <property type="match status" value="2"/>
</dbReference>
<dbReference type="RefSeq" id="WP_370295307.1">
    <property type="nucleotide sequence ID" value="NZ_CP073346.1"/>
</dbReference>
<gene>
    <name evidence="1" type="ORF">KDW96_03195</name>
</gene>
<keyword evidence="2" id="KW-1185">Reference proteome</keyword>
<reference evidence="1" key="1">
    <citation type="submission" date="2021-04" db="EMBL/GenBank/DDBJ databases">
        <title>Oceanospirillales bacteria with DddD are important DMSP degraders in coastal seawater.</title>
        <authorList>
            <person name="Liu J."/>
        </authorList>
    </citation>
    <scope>NUCLEOTIDE SEQUENCE</scope>
    <source>
        <strain evidence="1">D13-4</strain>
    </source>
</reference>
<proteinExistence type="predicted"/>
<organism evidence="1 2">
    <name type="scientific">Pseudomonas benzenivorans</name>
    <dbReference type="NCBI Taxonomy" id="556533"/>
    <lineage>
        <taxon>Bacteria</taxon>
        <taxon>Pseudomonadati</taxon>
        <taxon>Pseudomonadota</taxon>
        <taxon>Gammaproteobacteria</taxon>
        <taxon>Pseudomonadales</taxon>
        <taxon>Pseudomonadaceae</taxon>
        <taxon>Pseudomonas</taxon>
    </lineage>
</organism>
<dbReference type="SUPFAM" id="SSF53850">
    <property type="entry name" value="Periplasmic binding protein-like II"/>
    <property type="match status" value="1"/>
</dbReference>
<protein>
    <submittedName>
        <fullName evidence="1">Transporter substrate-binding domain-containing protein</fullName>
    </submittedName>
</protein>
<evidence type="ECO:0000313" key="2">
    <source>
        <dbReference type="Proteomes" id="UP001059672"/>
    </source>
</evidence>
<name>A0ABY5HBF7_9PSED</name>
<dbReference type="Proteomes" id="UP001059672">
    <property type="component" value="Chromosome"/>
</dbReference>
<accession>A0ABY5HBF7</accession>
<evidence type="ECO:0000313" key="1">
    <source>
        <dbReference type="EMBL" id="UTW08346.1"/>
    </source>
</evidence>
<dbReference type="Pfam" id="PF12974">
    <property type="entry name" value="Phosphonate-bd"/>
    <property type="match status" value="1"/>
</dbReference>